<evidence type="ECO:0000313" key="1">
    <source>
        <dbReference type="EMBL" id="KAJ0182787.1"/>
    </source>
</evidence>
<keyword evidence="2" id="KW-1185">Reference proteome</keyword>
<dbReference type="Proteomes" id="UP000824533">
    <property type="component" value="Linkage Group LG03"/>
</dbReference>
<protein>
    <submittedName>
        <fullName evidence="1">Uncharacterized protein</fullName>
    </submittedName>
</protein>
<name>A0ACC1DGP5_9NEOP</name>
<reference evidence="1 2" key="1">
    <citation type="journal article" date="2021" name="Front. Genet.">
        <title>Chromosome-Level Genome Assembly Reveals Significant Gene Expansion in the Toll and IMD Signaling Pathways of Dendrolimus kikuchii.</title>
        <authorList>
            <person name="Zhou J."/>
            <person name="Wu P."/>
            <person name="Xiong Z."/>
            <person name="Liu N."/>
            <person name="Zhao N."/>
            <person name="Ji M."/>
            <person name="Qiu Y."/>
            <person name="Yang B."/>
        </authorList>
    </citation>
    <scope>NUCLEOTIDE SEQUENCE [LARGE SCALE GENOMIC DNA]</scope>
    <source>
        <strain evidence="1">Ann1</strain>
    </source>
</reference>
<sequence length="1037" mass="116749">MDLDDTDDDIDGSIRSIHVKNFFCHENLEINLNRNVNFIVGRNGSGKSAILTALVVGLGSRASVTNRGSNLHSFIKKGANSASISIKIKNNSPRAYKHNIYGDYITIVRNINASGGSSYKVKSATGEVISTKFEEVNAVILAHDIQVDNPISVLNQDDARSFHASDARKKYLLYRKATNLDQTETNYVRALENCNKANALWKKKTEASLELEKEYKKWKTSYEQLQSRDEIENQKKALQNEYYWSEIADLERNTNSIQSQYDKQKAKMEKLAEKLSKMEEHFGSQNGVIDVLKTQLDEKCLEKTALEQELRDLESEVREVQGTSRSAQQSLAKHQEHYKREQRKVADLEREIHNIDSGSVTSRRAQLEATASAAAASAEAARARYETAQNDAQQARANVAHAQAQADQAAARAQKSRDSLRQLKQQLRELESRGNDSLAVYGNNMVELCQRVSQAVARGEFSAPPKGPVGAYIKVKERKWGGALEHIIGGSIKSFCVNTPEDSRKLFEIMGQVYGNAAKPSVTCSKFLSKQHDVRRNKVHAKGFLSALDSIDVSDPVVANFLIDNVAMERILLVPNHDDAVRLSDSEENVPNNCAKIVTLDSTEFHPAPNYRSYGGANRTSRFLLISTAERKRQLMSEIGEAQQTLQALEAQAEDLNQEVKRARDNERATSRALQALLAENHEKDEAARVAAAALDQQQAPHHAVLVDELKISKESLKTLKEQIDVYSKKDDSYRKKIDEYDIRMKRNKTQLGEVTTACRDLNEEIEQEQMKLEQGVTECKTYQQRVKEDKTKLAQVEAILGEKKAAIDLKVQQALTLCPRVEDPRDIAIVSNELKKIQLKLSSIRSDGLTKAQVGEQLLLVKNKYKKTKETLDRLKLLIDNIRKTADEHLKFCRMVQSYIANRVQYCFQSILTLRGYSGSMNIDNGESTLEIQCTGRESGERRHAASTSSLSGGERSYSTVAFIMALWDCVELPFYFMDEFDVFMDNVNRKIVMELLIDHALKNTNRQFVFLTPQDTSSVVASEQISIHLMANPRP</sequence>
<gene>
    <name evidence="1" type="ORF">K1T71_002156</name>
</gene>
<comment type="caution">
    <text evidence="1">The sequence shown here is derived from an EMBL/GenBank/DDBJ whole genome shotgun (WGS) entry which is preliminary data.</text>
</comment>
<proteinExistence type="predicted"/>
<organism evidence="1 2">
    <name type="scientific">Dendrolimus kikuchii</name>
    <dbReference type="NCBI Taxonomy" id="765133"/>
    <lineage>
        <taxon>Eukaryota</taxon>
        <taxon>Metazoa</taxon>
        <taxon>Ecdysozoa</taxon>
        <taxon>Arthropoda</taxon>
        <taxon>Hexapoda</taxon>
        <taxon>Insecta</taxon>
        <taxon>Pterygota</taxon>
        <taxon>Neoptera</taxon>
        <taxon>Endopterygota</taxon>
        <taxon>Lepidoptera</taxon>
        <taxon>Glossata</taxon>
        <taxon>Ditrysia</taxon>
        <taxon>Bombycoidea</taxon>
        <taxon>Lasiocampidae</taxon>
        <taxon>Dendrolimus</taxon>
    </lineage>
</organism>
<dbReference type="EMBL" id="CM034389">
    <property type="protein sequence ID" value="KAJ0182787.1"/>
    <property type="molecule type" value="Genomic_DNA"/>
</dbReference>
<accession>A0ACC1DGP5</accession>
<evidence type="ECO:0000313" key="2">
    <source>
        <dbReference type="Proteomes" id="UP000824533"/>
    </source>
</evidence>